<evidence type="ECO:0000256" key="6">
    <source>
        <dbReference type="ARBA" id="ARBA00022989"/>
    </source>
</evidence>
<feature type="transmembrane region" description="Helical" evidence="8">
    <location>
        <begin position="22"/>
        <end position="44"/>
    </location>
</feature>
<evidence type="ECO:0000256" key="1">
    <source>
        <dbReference type="ARBA" id="ARBA00004651"/>
    </source>
</evidence>
<feature type="transmembrane region" description="Helical" evidence="8">
    <location>
        <begin position="457"/>
        <end position="478"/>
    </location>
</feature>
<feature type="transmembrane region" description="Helical" evidence="8">
    <location>
        <begin position="81"/>
        <end position="102"/>
    </location>
</feature>
<evidence type="ECO:0000256" key="2">
    <source>
        <dbReference type="ARBA" id="ARBA00007069"/>
    </source>
</evidence>
<feature type="transmembrane region" description="Helical" evidence="8">
    <location>
        <begin position="157"/>
        <end position="181"/>
    </location>
</feature>
<feature type="transmembrane region" description="Helical" evidence="8">
    <location>
        <begin position="218"/>
        <end position="239"/>
    </location>
</feature>
<dbReference type="GO" id="GO:0055085">
    <property type="term" value="P:transmembrane transport"/>
    <property type="evidence" value="ECO:0007669"/>
    <property type="project" value="InterPro"/>
</dbReference>
<feature type="transmembrane region" description="Helical" evidence="8">
    <location>
        <begin position="424"/>
        <end position="445"/>
    </location>
</feature>
<evidence type="ECO:0000256" key="8">
    <source>
        <dbReference type="RuleBase" id="RU363032"/>
    </source>
</evidence>
<evidence type="ECO:0000256" key="7">
    <source>
        <dbReference type="ARBA" id="ARBA00023136"/>
    </source>
</evidence>
<evidence type="ECO:0000256" key="4">
    <source>
        <dbReference type="ARBA" id="ARBA00022475"/>
    </source>
</evidence>
<reference evidence="9 10" key="1">
    <citation type="submission" date="2020-03" db="EMBL/GenBank/DDBJ databases">
        <title>Isolation of cellulose-producing strains, genome characterization and application of the synthesized cellulose films as an economical and sustainable material for piezoelectric sensor construction.</title>
        <authorList>
            <person name="Mangayil R.K."/>
        </authorList>
    </citation>
    <scope>NUCLEOTIDE SEQUENCE [LARGE SCALE GENOMIC DNA]</scope>
    <source>
        <strain evidence="9 10">ENS 9a1a</strain>
    </source>
</reference>
<feature type="transmembrane region" description="Helical" evidence="8">
    <location>
        <begin position="391"/>
        <end position="412"/>
    </location>
</feature>
<dbReference type="GO" id="GO:0005886">
    <property type="term" value="C:plasma membrane"/>
    <property type="evidence" value="ECO:0007669"/>
    <property type="project" value="UniProtKB-SubCell"/>
</dbReference>
<dbReference type="InterPro" id="IPR035906">
    <property type="entry name" value="MetI-like_sf"/>
</dbReference>
<accession>A0A181CDE6</accession>
<keyword evidence="6 8" id="KW-1133">Transmembrane helix</keyword>
<dbReference type="CDD" id="cd06261">
    <property type="entry name" value="TM_PBP2"/>
    <property type="match status" value="2"/>
</dbReference>
<dbReference type="InterPro" id="IPR000515">
    <property type="entry name" value="MetI-like"/>
</dbReference>
<keyword evidence="10" id="KW-1185">Reference proteome</keyword>
<dbReference type="KEGG" id="kre:GWK63_13400"/>
<comment type="subcellular location">
    <subcellularLocation>
        <location evidence="1 8">Cell membrane</location>
        <topology evidence="1 8">Multi-pass membrane protein</topology>
    </subcellularLocation>
</comment>
<evidence type="ECO:0000313" key="10">
    <source>
        <dbReference type="Proteomes" id="UP000502533"/>
    </source>
</evidence>
<dbReference type="GeneID" id="85023162"/>
<gene>
    <name evidence="9" type="ORF">GWK63_13400</name>
</gene>
<keyword evidence="7 8" id="KW-0472">Membrane</keyword>
<dbReference type="RefSeq" id="WP_007397592.1">
    <property type="nucleotide sequence ID" value="NZ_CALMTF010000111.1"/>
</dbReference>
<feature type="transmembrane region" description="Helical" evidence="8">
    <location>
        <begin position="114"/>
        <end position="137"/>
    </location>
</feature>
<proteinExistence type="inferred from homology"/>
<comment type="similarity">
    <text evidence="2">Belongs to the binding-protein-dependent transport system permease family. CysTW subfamily.</text>
</comment>
<protein>
    <submittedName>
        <fullName evidence="9">ABC transporter permease subunit</fullName>
    </submittedName>
</protein>
<dbReference type="PANTHER" id="PTHR42929">
    <property type="entry name" value="INNER MEMBRANE ABC TRANSPORTER PERMEASE PROTEIN YDCU-RELATED-RELATED"/>
    <property type="match status" value="1"/>
</dbReference>
<dbReference type="Proteomes" id="UP000502533">
    <property type="component" value="Chromosome"/>
</dbReference>
<dbReference type="PANTHER" id="PTHR42929:SF5">
    <property type="entry name" value="ABC TRANSPORTER PERMEASE PROTEIN"/>
    <property type="match status" value="1"/>
</dbReference>
<sequence length="585" mass="64046">MKAMPEKLSAPGLPMAGWGRRLLPYAPVLPGVLFLAVFLILPLVQTAWSSIHDPASGRLSPVEFVRVFQIPAYRQVLWNTVWVGLWCTLFSVGIGYPVAFWLATTSERTRRRALFLIMAPFWTSVLVRNFTWLVLLGRHGPVAGFMRMVGLHGADSLLFNRPLLIVAMLYVLLPMAIISMLPAHRSISRQWLDAACTMGAGWADLFWRVYMPLTLRGTAAAALLVFLSALGFFITPMLLGGRHDVLLGELIILQIDRLQNWNFGNALAVIIVLAGGIAILLTNWLFDLSGTASRRAAVSRAPVIHDRLARISAVIGSLVPRFLWPERHGGTCLAVFAWSVIAFLGVPLLAIVPMAFTRDSFLVFPPHLGTLRWFVTYFHDPLWISATLRSLRIGFGAATLAVVLSGLAAFGIARMKGRMAGLGILAFMVPLAVPPIVIALAQFGLFARVSMIATDSAIMLGHTVLCMPIVFTILLGGFRSYNWQLNQAAATLGARMPQILGHVLLPLLRPVLVAGFVAGFLTSFDELTIALFLGGGLKTTLPKQMWDAVLLEVSPLLVAVSVVMMLLITVLFVIMESMQRNRATP</sequence>
<evidence type="ECO:0000313" key="9">
    <source>
        <dbReference type="EMBL" id="QIP36346.1"/>
    </source>
</evidence>
<organism evidence="9 10">
    <name type="scientific">Komagataeibacter rhaeticus</name>
    <dbReference type="NCBI Taxonomy" id="215221"/>
    <lineage>
        <taxon>Bacteria</taxon>
        <taxon>Pseudomonadati</taxon>
        <taxon>Pseudomonadota</taxon>
        <taxon>Alphaproteobacteria</taxon>
        <taxon>Acetobacterales</taxon>
        <taxon>Acetobacteraceae</taxon>
        <taxon>Komagataeibacter</taxon>
    </lineage>
</organism>
<dbReference type="SUPFAM" id="SSF161098">
    <property type="entry name" value="MetI-like"/>
    <property type="match status" value="2"/>
</dbReference>
<keyword evidence="3 8" id="KW-0813">Transport</keyword>
<evidence type="ECO:0000256" key="5">
    <source>
        <dbReference type="ARBA" id="ARBA00022692"/>
    </source>
</evidence>
<feature type="transmembrane region" description="Helical" evidence="8">
    <location>
        <begin position="499"/>
        <end position="521"/>
    </location>
</feature>
<dbReference type="Pfam" id="PF00528">
    <property type="entry name" value="BPD_transp_1"/>
    <property type="match status" value="2"/>
</dbReference>
<dbReference type="EMBL" id="CP050139">
    <property type="protein sequence ID" value="QIP36346.1"/>
    <property type="molecule type" value="Genomic_DNA"/>
</dbReference>
<feature type="transmembrane region" description="Helical" evidence="8">
    <location>
        <begin position="266"/>
        <end position="286"/>
    </location>
</feature>
<name>A0A181CDE6_9PROT</name>
<dbReference type="Gene3D" id="1.10.3720.10">
    <property type="entry name" value="MetI-like"/>
    <property type="match status" value="2"/>
</dbReference>
<evidence type="ECO:0000256" key="3">
    <source>
        <dbReference type="ARBA" id="ARBA00022448"/>
    </source>
</evidence>
<feature type="transmembrane region" description="Helical" evidence="8">
    <location>
        <begin position="553"/>
        <end position="575"/>
    </location>
</feature>
<dbReference type="AlphaFoldDB" id="A0A181CDE6"/>
<keyword evidence="5 8" id="KW-0812">Transmembrane</keyword>
<dbReference type="PROSITE" id="PS50928">
    <property type="entry name" value="ABC_TM1"/>
    <property type="match status" value="2"/>
</dbReference>
<feature type="transmembrane region" description="Helical" evidence="8">
    <location>
        <begin position="336"/>
        <end position="356"/>
    </location>
</feature>
<keyword evidence="4" id="KW-1003">Cell membrane</keyword>